<gene>
    <name evidence="1" type="ORF">A9200_11080</name>
</gene>
<organism evidence="1 2">
    <name type="scientific">Maribacter hydrothermalis</name>
    <dbReference type="NCBI Taxonomy" id="1836467"/>
    <lineage>
        <taxon>Bacteria</taxon>
        <taxon>Pseudomonadati</taxon>
        <taxon>Bacteroidota</taxon>
        <taxon>Flavobacteriia</taxon>
        <taxon>Flavobacteriales</taxon>
        <taxon>Flavobacteriaceae</taxon>
        <taxon>Maribacter</taxon>
    </lineage>
</organism>
<keyword evidence="2" id="KW-1185">Reference proteome</keyword>
<reference evidence="2" key="1">
    <citation type="submission" date="2016-06" db="EMBL/GenBank/DDBJ databases">
        <authorList>
            <person name="Zhan P."/>
        </authorList>
    </citation>
    <scope>NUCLEOTIDE SEQUENCE [LARGE SCALE GENOMIC DNA]</scope>
    <source>
        <strain evidence="2">T28</strain>
    </source>
</reference>
<accession>A0A1B7YZ50</accession>
<dbReference type="AlphaFoldDB" id="A0A1B7YZ50"/>
<dbReference type="KEGG" id="mart:BTR34_01430"/>
<proteinExistence type="predicted"/>
<comment type="caution">
    <text evidence="1">The sequence shown here is derived from an EMBL/GenBank/DDBJ whole genome shotgun (WGS) entry which is preliminary data.</text>
</comment>
<evidence type="ECO:0000313" key="1">
    <source>
        <dbReference type="EMBL" id="OBR35737.1"/>
    </source>
</evidence>
<dbReference type="EMBL" id="LZFP01000050">
    <property type="protein sequence ID" value="OBR35737.1"/>
    <property type="molecule type" value="Genomic_DNA"/>
</dbReference>
<name>A0A1B7YZ50_9FLAO</name>
<evidence type="ECO:0000313" key="2">
    <source>
        <dbReference type="Proteomes" id="UP000092164"/>
    </source>
</evidence>
<dbReference type="OrthoDB" id="980645at2"/>
<dbReference type="STRING" id="1836467.BTR34_01430"/>
<sequence>MKLSGITISILFMFISLASSFKTAGVISYYALFTDDFVERFCENKARPEMNCNGECALSKMLSQDTDDEKIPYDLEWLKNEVVLFIGPLISTMFLEKQVTSLLEPQYNVLYSFHFTERIIHPPKF</sequence>
<dbReference type="RefSeq" id="WP_068486977.1">
    <property type="nucleotide sequence ID" value="NZ_CP018760.1"/>
</dbReference>
<protein>
    <submittedName>
        <fullName evidence="1">Uncharacterized protein</fullName>
    </submittedName>
</protein>
<dbReference type="Proteomes" id="UP000092164">
    <property type="component" value="Unassembled WGS sequence"/>
</dbReference>